<dbReference type="EMBL" id="LNAM01000112">
    <property type="protein sequence ID" value="KSV59620.1"/>
    <property type="molecule type" value="Genomic_DNA"/>
</dbReference>
<evidence type="ECO:0000313" key="4">
    <source>
        <dbReference type="Proteomes" id="UP000054874"/>
    </source>
</evidence>
<name>A0A0V8QGE0_9FIRM</name>
<dbReference type="Proteomes" id="UP000054874">
    <property type="component" value="Unassembled WGS sequence"/>
</dbReference>
<dbReference type="CDD" id="cd00093">
    <property type="entry name" value="HTH_XRE"/>
    <property type="match status" value="2"/>
</dbReference>
<evidence type="ECO:0000259" key="2">
    <source>
        <dbReference type="PROSITE" id="PS50943"/>
    </source>
</evidence>
<dbReference type="SUPFAM" id="SSF47413">
    <property type="entry name" value="lambda repressor-like DNA-binding domains"/>
    <property type="match status" value="2"/>
</dbReference>
<dbReference type="PANTHER" id="PTHR37038">
    <property type="entry name" value="TRANSCRIPTIONAL REGULATOR-RELATED"/>
    <property type="match status" value="1"/>
</dbReference>
<dbReference type="Gene3D" id="1.25.40.10">
    <property type="entry name" value="Tetratricopeptide repeat domain"/>
    <property type="match status" value="2"/>
</dbReference>
<dbReference type="Pfam" id="PF01381">
    <property type="entry name" value="HTH_3"/>
    <property type="match status" value="2"/>
</dbReference>
<dbReference type="OrthoDB" id="1855220at2"/>
<dbReference type="InterPro" id="IPR001387">
    <property type="entry name" value="Cro/C1-type_HTH"/>
</dbReference>
<dbReference type="PANTHER" id="PTHR37038:SF14">
    <property type="entry name" value="TRANSCRIPTIONAL ACTIVATOR"/>
    <property type="match status" value="1"/>
</dbReference>
<proteinExistence type="predicted"/>
<dbReference type="InterPro" id="IPR053163">
    <property type="entry name" value="HTH-type_regulator_Rgg"/>
</dbReference>
<dbReference type="AlphaFoldDB" id="A0A0V8QGE0"/>
<feature type="domain" description="HTH cro/C1-type" evidence="2">
    <location>
        <begin position="10"/>
        <end position="63"/>
    </location>
</feature>
<feature type="coiled-coil region" evidence="1">
    <location>
        <begin position="382"/>
        <end position="409"/>
    </location>
</feature>
<dbReference type="SMART" id="SM00530">
    <property type="entry name" value="HTH_XRE"/>
    <property type="match status" value="2"/>
</dbReference>
<keyword evidence="4" id="KW-1185">Reference proteome</keyword>
<keyword evidence="1" id="KW-0175">Coiled coil</keyword>
<protein>
    <recommendedName>
        <fullName evidence="2">HTH cro/C1-type domain-containing protein</fullName>
    </recommendedName>
</protein>
<dbReference type="InterPro" id="IPR011990">
    <property type="entry name" value="TPR-like_helical_dom_sf"/>
</dbReference>
<dbReference type="PROSITE" id="PS50943">
    <property type="entry name" value="HTH_CROC1"/>
    <property type="match status" value="2"/>
</dbReference>
<evidence type="ECO:0000256" key="1">
    <source>
        <dbReference type="SAM" id="Coils"/>
    </source>
</evidence>
<feature type="domain" description="HTH cro/C1-type" evidence="2">
    <location>
        <begin position="309"/>
        <end position="362"/>
    </location>
</feature>
<reference evidence="3 4" key="1">
    <citation type="submission" date="2015-11" db="EMBL/GenBank/DDBJ databases">
        <title>Butyribacter intestini gen. nov., sp. nov., a butyric acid-producing bacterium of the family Lachnospiraceae isolated from the human faeces.</title>
        <authorList>
            <person name="Zou Y."/>
            <person name="Xue W."/>
            <person name="Luo G."/>
            <person name="Lv M."/>
        </authorList>
    </citation>
    <scope>NUCLEOTIDE SEQUENCE [LARGE SCALE GENOMIC DNA]</scope>
    <source>
        <strain evidence="3 4">ACET-33324</strain>
    </source>
</reference>
<organism evidence="3 4">
    <name type="scientific">Acetivibrio ethanolgignens</name>
    <dbReference type="NCBI Taxonomy" id="290052"/>
    <lineage>
        <taxon>Bacteria</taxon>
        <taxon>Bacillati</taxon>
        <taxon>Bacillota</taxon>
        <taxon>Clostridia</taxon>
        <taxon>Eubacteriales</taxon>
        <taxon>Oscillospiraceae</taxon>
        <taxon>Acetivibrio</taxon>
    </lineage>
</organism>
<sequence length="606" mass="71205">MKIKEIGRMVYTLRLKKGISQEDLCRGLCSVATLCRLEVGERRPDILVFNALMQRLGKNPYMIDTVLTLEEFSYFVKRRNIEISLELKEYERAEKELLELEAEEIQEPLRRQDIYRMYGLLYLSWEKKEKAEEYLQKAISETLPEFAEADIRELWLSETETVLLLLYAYALEPEAKNVEKLLLAIKQYIWQKITDEEAADKRMAQTMYLLARLKRNQKQWKECYRCCEAVIEAEVKNGVLLLLPQALQMELLCLEQGLSIENAELRKKEYQALSELMLEYGRGIVEENENLVSFTKEASQEKQVIDELISRARERKEMTQEELSEQICAPETLSRIERGKRNPTIKNFHAFMERLELGMGYYNTDLKVKQFETLEKGQQLRKAVILQRYEEAEELLKEIEFEIDATAVENKQYLEFYHIAIDESLEKISASEALQRLESALELKLKKQEDGFPLPKQLTSVEISLFNSMAIRWKKQGKQKKSVEILKALYDYFKESKVEKELGASEHGRDFLMVLSNLASHTEETDDLVQAMEYVKEVIEEGIRIGVGIRIGKNLILKGYIQEREGKEICLQTYRQAYYLCELYKDFKNKHKVKEHVEDVLKCRLE</sequence>
<dbReference type="GO" id="GO:0003677">
    <property type="term" value="F:DNA binding"/>
    <property type="evidence" value="ECO:0007669"/>
    <property type="project" value="InterPro"/>
</dbReference>
<dbReference type="RefSeq" id="WP_058352151.1">
    <property type="nucleotide sequence ID" value="NZ_CABMMD010000112.1"/>
</dbReference>
<comment type="caution">
    <text evidence="3">The sequence shown here is derived from an EMBL/GenBank/DDBJ whole genome shotgun (WGS) entry which is preliminary data.</text>
</comment>
<accession>A0A0V8QGE0</accession>
<gene>
    <name evidence="3" type="ORF">ASU35_01100</name>
</gene>
<dbReference type="STRING" id="290052.ASU35_01100"/>
<dbReference type="InterPro" id="IPR010982">
    <property type="entry name" value="Lambda_DNA-bd_dom_sf"/>
</dbReference>
<evidence type="ECO:0000313" key="3">
    <source>
        <dbReference type="EMBL" id="KSV59620.1"/>
    </source>
</evidence>